<evidence type="ECO:0000313" key="2">
    <source>
        <dbReference type="Proteomes" id="UP000325302"/>
    </source>
</evidence>
<dbReference type="RefSeq" id="WP_149390892.1">
    <property type="nucleotide sequence ID" value="NZ_SMRS01000005.1"/>
</dbReference>
<protein>
    <recommendedName>
        <fullName evidence="3">Phosphoribulokinase/uridine kinase domain-containing protein</fullName>
    </recommendedName>
</protein>
<dbReference type="AlphaFoldDB" id="A0A5A9W284"/>
<dbReference type="SUPFAM" id="SSF52540">
    <property type="entry name" value="P-loop containing nucleoside triphosphate hydrolases"/>
    <property type="match status" value="1"/>
</dbReference>
<evidence type="ECO:0008006" key="3">
    <source>
        <dbReference type="Google" id="ProtNLM"/>
    </source>
</evidence>
<evidence type="ECO:0000313" key="1">
    <source>
        <dbReference type="EMBL" id="KAA0874712.1"/>
    </source>
</evidence>
<dbReference type="OrthoDB" id="455474at2"/>
<proteinExistence type="predicted"/>
<keyword evidence="2" id="KW-1185">Reference proteome</keyword>
<dbReference type="EMBL" id="SMRS01000005">
    <property type="protein sequence ID" value="KAA0874712.1"/>
    <property type="molecule type" value="Genomic_DNA"/>
</dbReference>
<comment type="caution">
    <text evidence="1">The sequence shown here is derived from an EMBL/GenBank/DDBJ whole genome shotgun (WGS) entry which is preliminary data.</text>
</comment>
<name>A0A5A9W284_9GAMM</name>
<organism evidence="1 2">
    <name type="scientific">Nitrincola tapanii</name>
    <dbReference type="NCBI Taxonomy" id="1708751"/>
    <lineage>
        <taxon>Bacteria</taxon>
        <taxon>Pseudomonadati</taxon>
        <taxon>Pseudomonadota</taxon>
        <taxon>Gammaproteobacteria</taxon>
        <taxon>Oceanospirillales</taxon>
        <taxon>Oceanospirillaceae</taxon>
        <taxon>Nitrincola</taxon>
    </lineage>
</organism>
<dbReference type="Proteomes" id="UP000325302">
    <property type="component" value="Unassembled WGS sequence"/>
</dbReference>
<accession>A0A5A9W284</accession>
<dbReference type="Gene3D" id="3.40.50.300">
    <property type="entry name" value="P-loop containing nucleotide triphosphate hydrolases"/>
    <property type="match status" value="1"/>
</dbReference>
<dbReference type="InterPro" id="IPR027417">
    <property type="entry name" value="P-loop_NTPase"/>
</dbReference>
<reference evidence="1 2" key="1">
    <citation type="submission" date="2019-03" db="EMBL/GenBank/DDBJ databases">
        <title>Nitrincola sp. nov. isolated from an Indian soda lake.</title>
        <authorList>
            <person name="Joshi A."/>
            <person name="Thite S.V."/>
            <person name="Joseph N."/>
            <person name="Dhotre D."/>
            <person name="Moorthy M."/>
            <person name="Shouche Y.S."/>
        </authorList>
    </citation>
    <scope>NUCLEOTIDE SEQUENCE [LARGE SCALE GENOMIC DNA]</scope>
    <source>
        <strain evidence="1 2">MEB193</strain>
    </source>
</reference>
<gene>
    <name evidence="1" type="ORF">E1H14_07805</name>
</gene>
<sequence length="343" mass="39223">MSVLVHWPTEHLCLSDEQLRSAVRAVESAFASTLESLRVDIGLKEMVQEIYVPMCGWIACWQQRKGGPLVLGINGAQGAGKSTLFNLLEVTLSEGFGLKVVGFSIDDLYKTRADRERLAQQVHPLLSTRGVPGTHDVDLGIQILDSLLQAEENTVTKIPVFDKSVDDRCLDSVWQEWTGSADIIVFEGWCVGAQAQDEAELPHPVNQLEAEEDPQGHWRRYVNEQLQTAYADLFSRLDLLIMLQVPSMRSVYEWRSLQEKKLAERMRYIHDTQQPTDHLRIMNEEQIVRFIQHYERLTCAMLKEMPQRADLTLRLNENHKICDLLLNQPCCLSKLEKARWSPS</sequence>